<name>A0A1I4D9F2_9RHOB</name>
<dbReference type="InterPro" id="IPR038696">
    <property type="entry name" value="IalB_sf"/>
</dbReference>
<evidence type="ECO:0000313" key="3">
    <source>
        <dbReference type="Proteomes" id="UP000198851"/>
    </source>
</evidence>
<organism evidence="2 3">
    <name type="scientific">Shimia haliotis</name>
    <dbReference type="NCBI Taxonomy" id="1280847"/>
    <lineage>
        <taxon>Bacteria</taxon>
        <taxon>Pseudomonadati</taxon>
        <taxon>Pseudomonadota</taxon>
        <taxon>Alphaproteobacteria</taxon>
        <taxon>Rhodobacterales</taxon>
        <taxon>Roseobacteraceae</taxon>
    </lineage>
</organism>
<dbReference type="RefSeq" id="WP_093322911.1">
    <property type="nucleotide sequence ID" value="NZ_FOSZ01000003.1"/>
</dbReference>
<dbReference type="OrthoDB" id="9806572at2"/>
<feature type="signal peptide" evidence="1">
    <location>
        <begin position="1"/>
        <end position="24"/>
    </location>
</feature>
<proteinExistence type="predicted"/>
<protein>
    <recommendedName>
        <fullName evidence="4">Invasion protein IalB, involved in pathogenesis</fullName>
    </recommendedName>
</protein>
<dbReference type="STRING" id="1280847.SAMN04488036_10323"/>
<dbReference type="AlphaFoldDB" id="A0A1I4D9F2"/>
<evidence type="ECO:0000313" key="2">
    <source>
        <dbReference type="EMBL" id="SFK90228.1"/>
    </source>
</evidence>
<dbReference type="Proteomes" id="UP000198851">
    <property type="component" value="Unassembled WGS sequence"/>
</dbReference>
<sequence>MGSRFVKAFIATAGLSLAAFGAQAQETSENQVAANTDWSVFVEENGGNRECWAVSTAKESVNTKNGNIVAVKRSDILLMVAYVPQKNVSAQIAFTGGYPFAAGSTVGVDIDGKTFTLFTEGEWGWAGSDSIDGEIVTAMMRGKSAVLSAQSSRGTKTKDTFSLLGFTAAVEDAKKRCQ</sequence>
<evidence type="ECO:0000256" key="1">
    <source>
        <dbReference type="SAM" id="SignalP"/>
    </source>
</evidence>
<keyword evidence="1" id="KW-0732">Signal</keyword>
<dbReference type="InterPro" id="IPR010642">
    <property type="entry name" value="Invasion_prot_B"/>
</dbReference>
<keyword evidence="3" id="KW-1185">Reference proteome</keyword>
<dbReference type="EMBL" id="FOSZ01000003">
    <property type="protein sequence ID" value="SFK90228.1"/>
    <property type="molecule type" value="Genomic_DNA"/>
</dbReference>
<reference evidence="3" key="1">
    <citation type="submission" date="2016-10" db="EMBL/GenBank/DDBJ databases">
        <authorList>
            <person name="Varghese N."/>
            <person name="Submissions S."/>
        </authorList>
    </citation>
    <scope>NUCLEOTIDE SEQUENCE [LARGE SCALE GENOMIC DNA]</scope>
    <source>
        <strain evidence="3">DSM 28453</strain>
    </source>
</reference>
<feature type="chain" id="PRO_5011779227" description="Invasion protein IalB, involved in pathogenesis" evidence="1">
    <location>
        <begin position="25"/>
        <end position="178"/>
    </location>
</feature>
<dbReference type="Pfam" id="PF06776">
    <property type="entry name" value="IalB"/>
    <property type="match status" value="1"/>
</dbReference>
<gene>
    <name evidence="2" type="ORF">SAMN04488036_10323</name>
</gene>
<dbReference type="Gene3D" id="2.60.40.1880">
    <property type="entry name" value="Invasion associated locus B (IalB) protein"/>
    <property type="match status" value="1"/>
</dbReference>
<evidence type="ECO:0008006" key="4">
    <source>
        <dbReference type="Google" id="ProtNLM"/>
    </source>
</evidence>
<accession>A0A1I4D9F2</accession>